<dbReference type="PANTHER" id="PTHR33545:SF5">
    <property type="entry name" value="UPF0750 MEMBRANE PROTEIN YITT"/>
    <property type="match status" value="1"/>
</dbReference>
<dbReference type="HOGENOM" id="CLU_063199_3_0_11"/>
<feature type="transmembrane region" description="Helical" evidence="6">
    <location>
        <begin position="89"/>
        <end position="107"/>
    </location>
</feature>
<feature type="transmembrane region" description="Helical" evidence="6">
    <location>
        <begin position="61"/>
        <end position="82"/>
    </location>
</feature>
<dbReference type="eggNOG" id="COG1284">
    <property type="taxonomic scope" value="Bacteria"/>
</dbReference>
<feature type="transmembrane region" description="Helical" evidence="6">
    <location>
        <begin position="157"/>
        <end position="177"/>
    </location>
</feature>
<feature type="transmembrane region" description="Helical" evidence="6">
    <location>
        <begin position="119"/>
        <end position="137"/>
    </location>
</feature>
<feature type="transmembrane region" description="Helical" evidence="6">
    <location>
        <begin position="20"/>
        <end position="41"/>
    </location>
</feature>
<protein>
    <recommendedName>
        <fullName evidence="9">YitT family protein</fullName>
    </recommendedName>
</protein>
<gene>
    <name evidence="7" type="ordered locus">Celf_3651</name>
</gene>
<evidence type="ECO:0000256" key="3">
    <source>
        <dbReference type="ARBA" id="ARBA00022692"/>
    </source>
</evidence>
<keyword evidence="8" id="KW-1185">Reference proteome</keyword>
<dbReference type="GO" id="GO:0005886">
    <property type="term" value="C:plasma membrane"/>
    <property type="evidence" value="ECO:0007669"/>
    <property type="project" value="UniProtKB-SubCell"/>
</dbReference>
<dbReference type="InterPro" id="IPR051461">
    <property type="entry name" value="UPF0750_membrane"/>
</dbReference>
<dbReference type="PANTHER" id="PTHR33545">
    <property type="entry name" value="UPF0750 MEMBRANE PROTEIN YITT-RELATED"/>
    <property type="match status" value="1"/>
</dbReference>
<keyword evidence="3 6" id="KW-0812">Transmembrane</keyword>
<evidence type="ECO:0000256" key="5">
    <source>
        <dbReference type="ARBA" id="ARBA00023136"/>
    </source>
</evidence>
<evidence type="ECO:0000256" key="1">
    <source>
        <dbReference type="ARBA" id="ARBA00004651"/>
    </source>
</evidence>
<dbReference type="EMBL" id="CP002666">
    <property type="protein sequence ID" value="AEE47758.1"/>
    <property type="molecule type" value="Genomic_DNA"/>
</dbReference>
<dbReference type="Pfam" id="PF02588">
    <property type="entry name" value="YitT_membrane"/>
    <property type="match status" value="1"/>
</dbReference>
<evidence type="ECO:0000256" key="6">
    <source>
        <dbReference type="SAM" id="Phobius"/>
    </source>
</evidence>
<keyword evidence="5 6" id="KW-0472">Membrane</keyword>
<dbReference type="AlphaFoldDB" id="F4H4G3"/>
<evidence type="ECO:0000256" key="4">
    <source>
        <dbReference type="ARBA" id="ARBA00022989"/>
    </source>
</evidence>
<feature type="transmembrane region" description="Helical" evidence="6">
    <location>
        <begin position="183"/>
        <end position="201"/>
    </location>
</feature>
<dbReference type="InterPro" id="IPR003740">
    <property type="entry name" value="YitT"/>
</dbReference>
<organism evidence="7 8">
    <name type="scientific">Cellulomonas fimi (strain ATCC 484 / DSM 20113 / JCM 1341 / CCUG 24087 / LMG 16345 / NBRC 15513 / NCIMB 8980 / NCTC 7547 / NRS-133)</name>
    <dbReference type="NCBI Taxonomy" id="590998"/>
    <lineage>
        <taxon>Bacteria</taxon>
        <taxon>Bacillati</taxon>
        <taxon>Actinomycetota</taxon>
        <taxon>Actinomycetes</taxon>
        <taxon>Micrococcales</taxon>
        <taxon>Cellulomonadaceae</taxon>
        <taxon>Cellulomonas</taxon>
    </lineage>
</organism>
<name>F4H4G3_CELFA</name>
<evidence type="ECO:0008006" key="9">
    <source>
        <dbReference type="Google" id="ProtNLM"/>
    </source>
</evidence>
<proteinExistence type="predicted"/>
<dbReference type="RefSeq" id="WP_013772781.1">
    <property type="nucleotide sequence ID" value="NC_015514.1"/>
</dbReference>
<reference evidence="7 8" key="1">
    <citation type="submission" date="2011-04" db="EMBL/GenBank/DDBJ databases">
        <title>Complete sequence of Cellulomonas fimi ATCC 484.</title>
        <authorList>
            <consortium name="US DOE Joint Genome Institute"/>
            <person name="Lucas S."/>
            <person name="Han J."/>
            <person name="Lapidus A."/>
            <person name="Cheng J.-F."/>
            <person name="Goodwin L."/>
            <person name="Pitluck S."/>
            <person name="Peters L."/>
            <person name="Chertkov O."/>
            <person name="Detter J.C."/>
            <person name="Han C."/>
            <person name="Tapia R."/>
            <person name="Land M."/>
            <person name="Hauser L."/>
            <person name="Kyrpides N."/>
            <person name="Ivanova N."/>
            <person name="Ovchinnikova G."/>
            <person name="Pagani I."/>
            <person name="Mead D."/>
            <person name="Brumm P."/>
            <person name="Woyke T."/>
        </authorList>
    </citation>
    <scope>NUCLEOTIDE SEQUENCE [LARGE SCALE GENOMIC DNA]</scope>
    <source>
        <strain evidence="8">ATCC 484 / DSM 20113 / JCM 1341 / NBRC 15513 / NCIMB 8980 / NCTC 7547</strain>
    </source>
</reference>
<evidence type="ECO:0000313" key="8">
    <source>
        <dbReference type="Proteomes" id="UP000008460"/>
    </source>
</evidence>
<evidence type="ECO:0000313" key="7">
    <source>
        <dbReference type="EMBL" id="AEE47758.1"/>
    </source>
</evidence>
<sequence length="211" mass="21715">MTTVSTTDEATRPAGVPHSLADDVIGLLTGVILVAVGMSLLRTGELVTGGIAGAALLLTHVVDLPLGVLFFAANVPFFLLAVRRSGWSFTLRSVLTVGLVSAATAVTGRLLDVASVDPLFAAVVGNVLCGTGLLVVFRHRSSVGGFSILAVMLQERAGIRAGYVLMVLDTLVVLAAFTVAPPLQVLVSAAGAVVLSLIVTLNHRPGRYTGF</sequence>
<accession>F4H4G3</accession>
<dbReference type="KEGG" id="cfi:Celf_3651"/>
<comment type="subcellular location">
    <subcellularLocation>
        <location evidence="1">Cell membrane</location>
        <topology evidence="1">Multi-pass membrane protein</topology>
    </subcellularLocation>
</comment>
<keyword evidence="2" id="KW-1003">Cell membrane</keyword>
<dbReference type="Proteomes" id="UP000008460">
    <property type="component" value="Chromosome"/>
</dbReference>
<keyword evidence="4 6" id="KW-1133">Transmembrane helix</keyword>
<evidence type="ECO:0000256" key="2">
    <source>
        <dbReference type="ARBA" id="ARBA00022475"/>
    </source>
</evidence>